<dbReference type="KEGG" id="mhaz:BHR79_08435"/>
<evidence type="ECO:0000313" key="10">
    <source>
        <dbReference type="Proteomes" id="UP000198669"/>
    </source>
</evidence>
<dbReference type="EMBL" id="RJJG01000004">
    <property type="protein sequence ID" value="RNI09163.1"/>
    <property type="molecule type" value="Genomic_DNA"/>
</dbReference>
<evidence type="ECO:0000313" key="8">
    <source>
        <dbReference type="EMBL" id="SDW28437.1"/>
    </source>
</evidence>
<evidence type="ECO:0000256" key="2">
    <source>
        <dbReference type="ARBA" id="ARBA00022603"/>
    </source>
</evidence>
<dbReference type="OrthoDB" id="27149at2157"/>
<dbReference type="Pfam" id="PF05175">
    <property type="entry name" value="MTS"/>
    <property type="match status" value="1"/>
</dbReference>
<dbReference type="NCBIfam" id="NF011529">
    <property type="entry name" value="PRK14968.1-3"/>
    <property type="match status" value="1"/>
</dbReference>
<dbReference type="AlphaFoldDB" id="A0A1L3Q3P2"/>
<keyword evidence="3 8" id="KW-0808">Transferase</keyword>
<dbReference type="PROSITE" id="PS00092">
    <property type="entry name" value="N6_MTASE"/>
    <property type="match status" value="1"/>
</dbReference>
<comment type="similarity">
    <text evidence="1">Belongs to the eukaryotic/archaeal PrmC-related family.</text>
</comment>
<feature type="domain" description="Methyltransferase small" evidence="5">
    <location>
        <begin position="37"/>
        <end position="109"/>
    </location>
</feature>
<dbReference type="InterPro" id="IPR052190">
    <property type="entry name" value="Euk-Arch_PrmC-MTase"/>
</dbReference>
<gene>
    <name evidence="6" type="ORF">BHR79_08435</name>
    <name evidence="7" type="ORF">EFE40_06840</name>
    <name evidence="8" type="ORF">SAMN04515625_0595</name>
</gene>
<keyword evidence="4" id="KW-0949">S-adenosyl-L-methionine</keyword>
<name>A0A1L3Q3P2_9EURY</name>
<keyword evidence="2 6" id="KW-0489">Methyltransferase</keyword>
<reference evidence="7 11" key="3">
    <citation type="submission" date="2018-10" db="EMBL/GenBank/DDBJ databases">
        <title>Cultivation of a novel Methanohalophilus strain from Kebrit Deep of the Red Sea and a genomic comparison of members of the genus Methanohalophilus.</title>
        <authorList>
            <person name="Guan Y."/>
            <person name="Ngugi D.K."/>
            <person name="Stingl U."/>
        </authorList>
    </citation>
    <scope>NUCLEOTIDE SEQUENCE [LARGE SCALE GENOMIC DNA]</scope>
    <source>
        <strain evidence="7 11">DSM 3094</strain>
    </source>
</reference>
<reference evidence="8 10" key="2">
    <citation type="submission" date="2016-10" db="EMBL/GenBank/DDBJ databases">
        <authorList>
            <person name="de Groot N.N."/>
        </authorList>
    </citation>
    <scope>NUCLEOTIDE SEQUENCE [LARGE SCALE GENOMIC DNA]</scope>
    <source>
        <strain evidence="8 10">Z-7982</strain>
    </source>
</reference>
<dbReference type="InterPro" id="IPR007848">
    <property type="entry name" value="Small_mtfrase_dom"/>
</dbReference>
<dbReference type="GO" id="GO:0008757">
    <property type="term" value="F:S-adenosylmethionine-dependent methyltransferase activity"/>
    <property type="evidence" value="ECO:0007669"/>
    <property type="project" value="TreeGrafter"/>
</dbReference>
<dbReference type="EMBL" id="FNMU01000002">
    <property type="protein sequence ID" value="SDW28437.1"/>
    <property type="molecule type" value="Genomic_DNA"/>
</dbReference>
<proteinExistence type="inferred from homology"/>
<dbReference type="Gene3D" id="3.40.50.150">
    <property type="entry name" value="Vaccinia Virus protein VP39"/>
    <property type="match status" value="1"/>
</dbReference>
<dbReference type="NCBIfam" id="TIGR00537">
    <property type="entry name" value="hemK_rel_arch"/>
    <property type="match status" value="1"/>
</dbReference>
<evidence type="ECO:0000259" key="5">
    <source>
        <dbReference type="Pfam" id="PF05175"/>
    </source>
</evidence>
<evidence type="ECO:0000313" key="6">
    <source>
        <dbReference type="EMBL" id="APH39502.1"/>
    </source>
</evidence>
<dbReference type="Proteomes" id="UP000267921">
    <property type="component" value="Unassembled WGS sequence"/>
</dbReference>
<reference evidence="6 9" key="1">
    <citation type="submission" date="2016-10" db="EMBL/GenBank/DDBJ databases">
        <title>Methanohalophilus halophilus.</title>
        <authorList>
            <person name="L'haridon S."/>
        </authorList>
    </citation>
    <scope>NUCLEOTIDE SEQUENCE [LARGE SCALE GENOMIC DNA]</scope>
    <source>
        <strain evidence="6 9">Z-7982</strain>
    </source>
</reference>
<dbReference type="GO" id="GO:0032259">
    <property type="term" value="P:methylation"/>
    <property type="evidence" value="ECO:0007669"/>
    <property type="project" value="UniProtKB-KW"/>
</dbReference>
<dbReference type="GO" id="GO:0035657">
    <property type="term" value="C:eRF1 methyltransferase complex"/>
    <property type="evidence" value="ECO:0007669"/>
    <property type="project" value="TreeGrafter"/>
</dbReference>
<dbReference type="Proteomes" id="UP000198669">
    <property type="component" value="Unassembled WGS sequence"/>
</dbReference>
<evidence type="ECO:0000313" key="9">
    <source>
        <dbReference type="Proteomes" id="UP000186879"/>
    </source>
</evidence>
<organism evidence="6 9">
    <name type="scientific">Methanohalophilus halophilus</name>
    <dbReference type="NCBI Taxonomy" id="2177"/>
    <lineage>
        <taxon>Archaea</taxon>
        <taxon>Methanobacteriati</taxon>
        <taxon>Methanobacteriota</taxon>
        <taxon>Stenosarchaea group</taxon>
        <taxon>Methanomicrobia</taxon>
        <taxon>Methanosarcinales</taxon>
        <taxon>Methanosarcinaceae</taxon>
        <taxon>Methanohalophilus</taxon>
    </lineage>
</organism>
<evidence type="ECO:0000313" key="11">
    <source>
        <dbReference type="Proteomes" id="UP000267921"/>
    </source>
</evidence>
<evidence type="ECO:0000256" key="3">
    <source>
        <dbReference type="ARBA" id="ARBA00022679"/>
    </source>
</evidence>
<dbReference type="GeneID" id="30583789"/>
<protein>
    <submittedName>
        <fullName evidence="6">Modification methylase HemK</fullName>
    </submittedName>
    <submittedName>
        <fullName evidence="8">Release factor glutamine methyltransferase</fullName>
    </submittedName>
</protein>
<evidence type="ECO:0000313" key="7">
    <source>
        <dbReference type="EMBL" id="RNI09163.1"/>
    </source>
</evidence>
<dbReference type="SUPFAM" id="SSF53335">
    <property type="entry name" value="S-adenosyl-L-methionine-dependent methyltransferases"/>
    <property type="match status" value="1"/>
</dbReference>
<dbReference type="PANTHER" id="PTHR45875:SF1">
    <property type="entry name" value="METHYLTRANSFERASE N6AMT1"/>
    <property type="match status" value="1"/>
</dbReference>
<dbReference type="RefSeq" id="WP_072561926.1">
    <property type="nucleotide sequence ID" value="NZ_CP017921.1"/>
</dbReference>
<dbReference type="CDD" id="cd02440">
    <property type="entry name" value="AdoMet_MTases"/>
    <property type="match status" value="1"/>
</dbReference>
<dbReference type="PANTHER" id="PTHR45875">
    <property type="entry name" value="METHYLTRANSFERASE N6AMT1"/>
    <property type="match status" value="1"/>
</dbReference>
<dbReference type="InterPro" id="IPR029063">
    <property type="entry name" value="SAM-dependent_MTases_sf"/>
</dbReference>
<evidence type="ECO:0000256" key="1">
    <source>
        <dbReference type="ARBA" id="ARBA00006149"/>
    </source>
</evidence>
<dbReference type="InterPro" id="IPR002052">
    <property type="entry name" value="DNA_methylase_N6_adenine_CS"/>
</dbReference>
<dbReference type="Proteomes" id="UP000186879">
    <property type="component" value="Chromosome"/>
</dbReference>
<dbReference type="EMBL" id="CP017921">
    <property type="protein sequence ID" value="APH39502.1"/>
    <property type="molecule type" value="Genomic_DNA"/>
</dbReference>
<keyword evidence="9" id="KW-1185">Reference proteome</keyword>
<dbReference type="STRING" id="2177.BHR79_08435"/>
<evidence type="ECO:0000256" key="4">
    <source>
        <dbReference type="ARBA" id="ARBA00022691"/>
    </source>
</evidence>
<dbReference type="InterPro" id="IPR004557">
    <property type="entry name" value="PrmC-related"/>
</dbReference>
<dbReference type="GO" id="GO:0003676">
    <property type="term" value="F:nucleic acid binding"/>
    <property type="evidence" value="ECO:0007669"/>
    <property type="project" value="InterPro"/>
</dbReference>
<dbReference type="NCBIfam" id="NF011530">
    <property type="entry name" value="PRK14968.1-4"/>
    <property type="match status" value="1"/>
</dbReference>
<accession>A0A1L3Q3P2</accession>
<dbReference type="GO" id="GO:0008276">
    <property type="term" value="F:protein methyltransferase activity"/>
    <property type="evidence" value="ECO:0007669"/>
    <property type="project" value="TreeGrafter"/>
</dbReference>
<sequence length="197" mass="21775">MAPISYRNAYVSIEKDVYEPAEDSFLLADVAVDRISDGMNVLEMGVGSGFVSAVIAANKNVEPIGCDINPDALECAYKNGIQVFRSNLFAGLTKKGYFDIILFNPPYLPTSEDEKVEGWLNYAFDGGVEGRDTIATFFAEVSGYLKPGGSVLLFISSLTGKREVFDIIKRERFSGYVVAETRSFFEKLMVIECKHNC</sequence>